<keyword evidence="1" id="KW-1185">Reference proteome</keyword>
<dbReference type="WBParaSite" id="Csp11.Scaffold629.g11064.t1">
    <property type="protein sequence ID" value="Csp11.Scaffold629.g11064.t1"/>
    <property type="gene ID" value="Csp11.Scaffold629.g11064"/>
</dbReference>
<evidence type="ECO:0000313" key="2">
    <source>
        <dbReference type="WBParaSite" id="Csp11.Scaffold629.g11064.t1"/>
    </source>
</evidence>
<dbReference type="Proteomes" id="UP000095282">
    <property type="component" value="Unplaced"/>
</dbReference>
<dbReference type="AlphaFoldDB" id="A0A1I7TRJ8"/>
<proteinExistence type="predicted"/>
<name>A0A1I7TRJ8_9PELO</name>
<evidence type="ECO:0000313" key="1">
    <source>
        <dbReference type="Proteomes" id="UP000095282"/>
    </source>
</evidence>
<dbReference type="GO" id="GO:0043066">
    <property type="term" value="P:negative regulation of apoptotic process"/>
    <property type="evidence" value="ECO:0007669"/>
    <property type="project" value="InterPro"/>
</dbReference>
<organism evidence="1 2">
    <name type="scientific">Caenorhabditis tropicalis</name>
    <dbReference type="NCBI Taxonomy" id="1561998"/>
    <lineage>
        <taxon>Eukaryota</taxon>
        <taxon>Metazoa</taxon>
        <taxon>Ecdysozoa</taxon>
        <taxon>Nematoda</taxon>
        <taxon>Chromadorea</taxon>
        <taxon>Rhabditida</taxon>
        <taxon>Rhabditina</taxon>
        <taxon>Rhabditomorpha</taxon>
        <taxon>Rhabditoidea</taxon>
        <taxon>Rhabditidae</taxon>
        <taxon>Peloderinae</taxon>
        <taxon>Caenorhabditis</taxon>
    </lineage>
</organism>
<dbReference type="Pfam" id="PF06905">
    <property type="entry name" value="FAIM1"/>
    <property type="match status" value="1"/>
</dbReference>
<accession>A0A1I7TRJ8</accession>
<protein>
    <submittedName>
        <fullName evidence="2">Str_synth domain-containing protein</fullName>
    </submittedName>
</protein>
<reference evidence="2" key="1">
    <citation type="submission" date="2016-11" db="UniProtKB">
        <authorList>
            <consortium name="WormBaseParasite"/>
        </authorList>
    </citation>
    <scope>IDENTIFICATION</scope>
</reference>
<sequence length="225" mass="26500">MACKIFDDEPCHIVTWDFPSFTSNDVTNQCPKFFSIVLRHYGSEFRAIGVSGKGVIFYFTEPSKTNREFVHTDDWFMVGTDKVCLITEKAERFYRYSLEVLGGPSEGRISLTEHKKRFYQRVEIYRPREIDQRILYDKRGIALWCDNVKLVDEREFVTPRGGLVTFSCFGKWFEIRTESNKKKMVDELFGTRSTKKAPNFVDIDDGVRYQRHKLMWRDGDAICTY</sequence>
<dbReference type="InterPro" id="IPR010695">
    <property type="entry name" value="FAIM1"/>
</dbReference>